<proteinExistence type="predicted"/>
<evidence type="ECO:0000256" key="1">
    <source>
        <dbReference type="SAM" id="Phobius"/>
    </source>
</evidence>
<feature type="transmembrane region" description="Helical" evidence="1">
    <location>
        <begin position="6"/>
        <end position="25"/>
    </location>
</feature>
<evidence type="ECO:0000313" key="3">
    <source>
        <dbReference type="EMBL" id="VYU57059.1"/>
    </source>
</evidence>
<dbReference type="GeneID" id="89563704"/>
<reference evidence="3" key="1">
    <citation type="submission" date="2019-11" db="EMBL/GenBank/DDBJ databases">
        <authorList>
            <person name="Feng L."/>
        </authorList>
    </citation>
    <scope>NUCLEOTIDE SEQUENCE</scope>
    <source>
        <strain evidence="3">IbartlettiiLFYP30</strain>
    </source>
</reference>
<keyword evidence="1" id="KW-0472">Membrane</keyword>
<keyword evidence="4" id="KW-1185">Reference proteome</keyword>
<dbReference type="AlphaFoldDB" id="A0A6N3FZY7"/>
<gene>
    <name evidence="3" type="ORF">IBLFYP30_00637</name>
    <name evidence="2" type="ORF">LIP50_10655</name>
</gene>
<sequence>MNAIGWQVGAVLFGVSVLIIAIYIAKTLNTATKTIDRVNKIIDYNEKNINEIIDNAADITTDVKSILDIVEKVTGFFKILRVFKK</sequence>
<reference evidence="2 4" key="2">
    <citation type="submission" date="2021-10" db="EMBL/GenBank/DDBJ databases">
        <title>Collection of gut derived symbiotic bacterial strains cultured from healthy donors.</title>
        <authorList>
            <person name="Lin H."/>
            <person name="Littmann E."/>
            <person name="Claire K."/>
            <person name="Pamer E."/>
        </authorList>
    </citation>
    <scope>NUCLEOTIDE SEQUENCE [LARGE SCALE GENOMIC DNA]</scope>
    <source>
        <strain evidence="2 4">MSK.17.68</strain>
    </source>
</reference>
<organism evidence="3">
    <name type="scientific">Intestinibacter bartlettii</name>
    <dbReference type="NCBI Taxonomy" id="261299"/>
    <lineage>
        <taxon>Bacteria</taxon>
        <taxon>Bacillati</taxon>
        <taxon>Bacillota</taxon>
        <taxon>Clostridia</taxon>
        <taxon>Peptostreptococcales</taxon>
        <taxon>Peptostreptococcaceae</taxon>
        <taxon>Intestinibacter</taxon>
    </lineage>
</organism>
<dbReference type="RefSeq" id="WP_007285198.1">
    <property type="nucleotide sequence ID" value="NZ_BAABXU010000001.1"/>
</dbReference>
<dbReference type="EMBL" id="JAJBMB010000011">
    <property type="protein sequence ID" value="MCB5446663.1"/>
    <property type="molecule type" value="Genomic_DNA"/>
</dbReference>
<evidence type="ECO:0000313" key="4">
    <source>
        <dbReference type="Proteomes" id="UP001299409"/>
    </source>
</evidence>
<accession>A0A6N3FZY7</accession>
<keyword evidence="1" id="KW-0812">Transmembrane</keyword>
<dbReference type="Proteomes" id="UP001299409">
    <property type="component" value="Unassembled WGS sequence"/>
</dbReference>
<evidence type="ECO:0000313" key="2">
    <source>
        <dbReference type="EMBL" id="MCB5446663.1"/>
    </source>
</evidence>
<protein>
    <submittedName>
        <fullName evidence="2">DUF948 domain-containing protein</fullName>
    </submittedName>
</protein>
<dbReference type="EMBL" id="CACRUE010000046">
    <property type="protein sequence ID" value="VYU57059.1"/>
    <property type="molecule type" value="Genomic_DNA"/>
</dbReference>
<name>A0A6N3FZY7_9FIRM</name>
<keyword evidence="1" id="KW-1133">Transmembrane helix</keyword>